<dbReference type="PANTHER" id="PTHR47042:SF4">
    <property type="entry name" value="OS02G0313700 PROTEIN"/>
    <property type="match status" value="1"/>
</dbReference>
<reference evidence="1" key="1">
    <citation type="submission" date="2016-11" db="EMBL/GenBank/DDBJ databases">
        <title>The genome of Nicotiana attenuata.</title>
        <authorList>
            <person name="Xu S."/>
            <person name="Brockmoeller T."/>
            <person name="Gaquerel E."/>
            <person name="Navarro A."/>
            <person name="Kuhl H."/>
            <person name="Gase K."/>
            <person name="Ling Z."/>
            <person name="Zhou W."/>
            <person name="Kreitzer C."/>
            <person name="Stanke M."/>
            <person name="Tang H."/>
            <person name="Lyons E."/>
            <person name="Pandey P."/>
            <person name="Pandey S.P."/>
            <person name="Timmermann B."/>
            <person name="Baldwin I.T."/>
        </authorList>
    </citation>
    <scope>NUCLEOTIDE SEQUENCE [LARGE SCALE GENOMIC DNA]</scope>
    <source>
        <strain evidence="1">UT</strain>
    </source>
</reference>
<evidence type="ECO:0000313" key="2">
    <source>
        <dbReference type="Proteomes" id="UP000187609"/>
    </source>
</evidence>
<dbReference type="PANTHER" id="PTHR47042">
    <property type="entry name" value="C2 DOMAIN-CONTAINING PROTEIN-LIKE"/>
    <property type="match status" value="1"/>
</dbReference>
<organism evidence="1 2">
    <name type="scientific">Nicotiana attenuata</name>
    <name type="common">Coyote tobacco</name>
    <dbReference type="NCBI Taxonomy" id="49451"/>
    <lineage>
        <taxon>Eukaryota</taxon>
        <taxon>Viridiplantae</taxon>
        <taxon>Streptophyta</taxon>
        <taxon>Embryophyta</taxon>
        <taxon>Tracheophyta</taxon>
        <taxon>Spermatophyta</taxon>
        <taxon>Magnoliopsida</taxon>
        <taxon>eudicotyledons</taxon>
        <taxon>Gunneridae</taxon>
        <taxon>Pentapetalae</taxon>
        <taxon>asterids</taxon>
        <taxon>lamiids</taxon>
        <taxon>Solanales</taxon>
        <taxon>Solanaceae</taxon>
        <taxon>Nicotianoideae</taxon>
        <taxon>Nicotianeae</taxon>
        <taxon>Nicotiana</taxon>
    </lineage>
</organism>
<dbReference type="AlphaFoldDB" id="A0A1J6JQ33"/>
<gene>
    <name evidence="1" type="ORF">A4A49_63903</name>
</gene>
<accession>A0A1J6JQ33</accession>
<proteinExistence type="predicted"/>
<protein>
    <submittedName>
        <fullName evidence="1">C2 domain-containing protein</fullName>
    </submittedName>
</protein>
<dbReference type="InterPro" id="IPR052847">
    <property type="entry name" value="Ext_Synaptotagmin/KAHRP-like"/>
</dbReference>
<dbReference type="STRING" id="49451.A0A1J6JQ33"/>
<dbReference type="Proteomes" id="UP000187609">
    <property type="component" value="Unassembled WGS sequence"/>
</dbReference>
<sequence>VHEQYVTKLRRKLQFEEKRQSSQRRVLSDSESVRWLNYAIEKIWPICMEEIVSQKILLPIIPWFMQKYKPWTAVRVQTMFSFC</sequence>
<name>A0A1J6JQ33_NICAT</name>
<comment type="caution">
    <text evidence="1">The sequence shown here is derived from an EMBL/GenBank/DDBJ whole genome shotgun (WGS) entry which is preliminary data.</text>
</comment>
<feature type="non-terminal residue" evidence="1">
    <location>
        <position position="1"/>
    </location>
</feature>
<evidence type="ECO:0000313" key="1">
    <source>
        <dbReference type="EMBL" id="OIT18660.1"/>
    </source>
</evidence>
<keyword evidence="2" id="KW-1185">Reference proteome</keyword>
<dbReference type="EMBL" id="MJEQ01020380">
    <property type="protein sequence ID" value="OIT18660.1"/>
    <property type="molecule type" value="Genomic_DNA"/>
</dbReference>
<dbReference type="Gramene" id="OIT18660">
    <property type="protein sequence ID" value="OIT18660"/>
    <property type="gene ID" value="A4A49_63903"/>
</dbReference>